<dbReference type="Proteomes" id="UP000053927">
    <property type="component" value="Unassembled WGS sequence"/>
</dbReference>
<reference evidence="2" key="1">
    <citation type="journal article" date="2012" name="Science">
        <title>The Paleozoic origin of enzymatic lignin decomposition reconstructed from 31 fungal genomes.</title>
        <authorList>
            <person name="Floudas D."/>
            <person name="Binder M."/>
            <person name="Riley R."/>
            <person name="Barry K."/>
            <person name="Blanchette R.A."/>
            <person name="Henrissat B."/>
            <person name="Martinez A.T."/>
            <person name="Otillar R."/>
            <person name="Spatafora J.W."/>
            <person name="Yadav J.S."/>
            <person name="Aerts A."/>
            <person name="Benoit I."/>
            <person name="Boyd A."/>
            <person name="Carlson A."/>
            <person name="Copeland A."/>
            <person name="Coutinho P.M."/>
            <person name="de Vries R.P."/>
            <person name="Ferreira P."/>
            <person name="Findley K."/>
            <person name="Foster B."/>
            <person name="Gaskell J."/>
            <person name="Glotzer D."/>
            <person name="Gorecki P."/>
            <person name="Heitman J."/>
            <person name="Hesse C."/>
            <person name="Hori C."/>
            <person name="Igarashi K."/>
            <person name="Jurgens J.A."/>
            <person name="Kallen N."/>
            <person name="Kersten P."/>
            <person name="Kohler A."/>
            <person name="Kuees U."/>
            <person name="Kumar T.K.A."/>
            <person name="Kuo A."/>
            <person name="LaButti K."/>
            <person name="Larrondo L.F."/>
            <person name="Lindquist E."/>
            <person name="Ling A."/>
            <person name="Lombard V."/>
            <person name="Lucas S."/>
            <person name="Lundell T."/>
            <person name="Martin R."/>
            <person name="McLaughlin D.J."/>
            <person name="Morgenstern I."/>
            <person name="Morin E."/>
            <person name="Murat C."/>
            <person name="Nagy L.G."/>
            <person name="Nolan M."/>
            <person name="Ohm R.A."/>
            <person name="Patyshakuliyeva A."/>
            <person name="Rokas A."/>
            <person name="Ruiz-Duenas F.J."/>
            <person name="Sabat G."/>
            <person name="Salamov A."/>
            <person name="Samejima M."/>
            <person name="Schmutz J."/>
            <person name="Slot J.C."/>
            <person name="St John F."/>
            <person name="Stenlid J."/>
            <person name="Sun H."/>
            <person name="Sun S."/>
            <person name="Syed K."/>
            <person name="Tsang A."/>
            <person name="Wiebenga A."/>
            <person name="Young D."/>
            <person name="Pisabarro A."/>
            <person name="Eastwood D.C."/>
            <person name="Martin F."/>
            <person name="Cullen D."/>
            <person name="Grigoriev I.V."/>
            <person name="Hibbett D.S."/>
        </authorList>
    </citation>
    <scope>NUCLEOTIDE SEQUENCE [LARGE SCALE GENOMIC DNA]</scope>
    <source>
        <strain evidence="2">FP-91666</strain>
    </source>
</reference>
<proteinExistence type="predicted"/>
<gene>
    <name evidence="1" type="ORF">STEHIDRAFT_69007</name>
</gene>
<dbReference type="Gene3D" id="3.60.130.30">
    <property type="match status" value="1"/>
</dbReference>
<organism evidence="1 2">
    <name type="scientific">Stereum hirsutum (strain FP-91666)</name>
    <name type="common">White-rot fungus</name>
    <dbReference type="NCBI Taxonomy" id="721885"/>
    <lineage>
        <taxon>Eukaryota</taxon>
        <taxon>Fungi</taxon>
        <taxon>Dikarya</taxon>
        <taxon>Basidiomycota</taxon>
        <taxon>Agaricomycotina</taxon>
        <taxon>Agaricomycetes</taxon>
        <taxon>Russulales</taxon>
        <taxon>Stereaceae</taxon>
        <taxon>Stereum</taxon>
    </lineage>
</organism>
<accession>R7RY77</accession>
<dbReference type="AlphaFoldDB" id="R7RY77"/>
<sequence length="186" mass="21243">MIELLCLPSLFRPFPFSIFPCVHFNLGNNVTTLLHRDHANIIFGMCAIHALGRYDYKKGGHLILWDWKIIMEFPPGTTILIPSAAVAHGNTPLADPDNEERKSFTQYIPGGLIRRWSYGYRTEEEVKEQDPEEWRRLKKAADERWQTACGMFSKVEELHSDILTNLCIVPENGVEVVDIVESDGKS</sequence>
<dbReference type="GeneID" id="18806487"/>
<protein>
    <submittedName>
        <fullName evidence="1">Uncharacterized protein</fullName>
    </submittedName>
</protein>
<evidence type="ECO:0000313" key="1">
    <source>
        <dbReference type="EMBL" id="EIM79850.1"/>
    </source>
</evidence>
<evidence type="ECO:0000313" key="2">
    <source>
        <dbReference type="Proteomes" id="UP000053927"/>
    </source>
</evidence>
<dbReference type="EMBL" id="JH687401">
    <property type="protein sequence ID" value="EIM79850.1"/>
    <property type="molecule type" value="Genomic_DNA"/>
</dbReference>
<keyword evidence="2" id="KW-1185">Reference proteome</keyword>
<dbReference type="eggNOG" id="ENOG502SNUP">
    <property type="taxonomic scope" value="Eukaryota"/>
</dbReference>
<name>R7RY77_STEHR</name>
<dbReference type="KEGG" id="shs:STEHIDRAFT_69007"/>
<dbReference type="OMA" id="ITICYCH"/>
<dbReference type="RefSeq" id="XP_007311047.1">
    <property type="nucleotide sequence ID" value="XM_007310985.1"/>
</dbReference>
<dbReference type="OrthoDB" id="3202607at2759"/>